<name>A0AAW2EPL7_9HYME</name>
<protein>
    <submittedName>
        <fullName evidence="1">Uncharacterized protein</fullName>
    </submittedName>
</protein>
<dbReference type="EMBL" id="JADYXP020000018">
    <property type="protein sequence ID" value="KAL0105673.1"/>
    <property type="molecule type" value="Genomic_DNA"/>
</dbReference>
<dbReference type="AlphaFoldDB" id="A0AAW2EPL7"/>
<evidence type="ECO:0000313" key="2">
    <source>
        <dbReference type="Proteomes" id="UP001430953"/>
    </source>
</evidence>
<reference evidence="1 2" key="1">
    <citation type="submission" date="2023-03" db="EMBL/GenBank/DDBJ databases">
        <title>High recombination rates correlate with genetic variation in Cardiocondyla obscurior ants.</title>
        <authorList>
            <person name="Errbii M."/>
        </authorList>
    </citation>
    <scope>NUCLEOTIDE SEQUENCE [LARGE SCALE GENOMIC DNA]</scope>
    <source>
        <strain evidence="1">Alpha-2009</strain>
        <tissue evidence="1">Whole body</tissue>
    </source>
</reference>
<dbReference type="Proteomes" id="UP001430953">
    <property type="component" value="Unassembled WGS sequence"/>
</dbReference>
<comment type="caution">
    <text evidence="1">The sequence shown here is derived from an EMBL/GenBank/DDBJ whole genome shotgun (WGS) entry which is preliminary data.</text>
</comment>
<accession>A0AAW2EPL7</accession>
<organism evidence="1 2">
    <name type="scientific">Cardiocondyla obscurior</name>
    <dbReference type="NCBI Taxonomy" id="286306"/>
    <lineage>
        <taxon>Eukaryota</taxon>
        <taxon>Metazoa</taxon>
        <taxon>Ecdysozoa</taxon>
        <taxon>Arthropoda</taxon>
        <taxon>Hexapoda</taxon>
        <taxon>Insecta</taxon>
        <taxon>Pterygota</taxon>
        <taxon>Neoptera</taxon>
        <taxon>Endopterygota</taxon>
        <taxon>Hymenoptera</taxon>
        <taxon>Apocrita</taxon>
        <taxon>Aculeata</taxon>
        <taxon>Formicoidea</taxon>
        <taxon>Formicidae</taxon>
        <taxon>Myrmicinae</taxon>
        <taxon>Cardiocondyla</taxon>
    </lineage>
</organism>
<keyword evidence="2" id="KW-1185">Reference proteome</keyword>
<evidence type="ECO:0000313" key="1">
    <source>
        <dbReference type="EMBL" id="KAL0105673.1"/>
    </source>
</evidence>
<sequence length="201" mass="22685">MHWGRARYFSILERGAFYGNRDGEEKIGRKKERDRRERASERASGINGAVTLECCAVVGVIGGVSSVSTLAAFGNRCSCTDAKLSRRTEFHQNLELPFDKLYHFVSLFNKFLSVWCNRDTPTMTLRSRGIECARGLPGFTQYQSHVFHIRHIDTRLSIDHVAAKLLHGALELAEIRKCFVEVSFSAGCLLASFLKKRIVLT</sequence>
<gene>
    <name evidence="1" type="ORF">PUN28_015856</name>
</gene>
<proteinExistence type="predicted"/>